<evidence type="ECO:0000313" key="2">
    <source>
        <dbReference type="Proteomes" id="UP000610966"/>
    </source>
</evidence>
<evidence type="ECO:0000313" key="1">
    <source>
        <dbReference type="EMBL" id="GIH71366.1"/>
    </source>
</evidence>
<sequence>MTIRTDNRLLDGAPMQSLACRQCGAAVQVRKASWQQTSIQWDEDATNACLERRATGGGACGDVFLGCTALSETIAQAALDGVVTVPDDLYEHEESQ</sequence>
<dbReference type="AlphaFoldDB" id="A0A8J3R8M8"/>
<dbReference type="EMBL" id="BOOG01000034">
    <property type="protein sequence ID" value="GIH71366.1"/>
    <property type="molecule type" value="Genomic_DNA"/>
</dbReference>
<name>A0A8J3R8M8_9ACTN</name>
<keyword evidence="2" id="KW-1185">Reference proteome</keyword>
<accession>A0A8J3R8M8</accession>
<dbReference type="Proteomes" id="UP000610966">
    <property type="component" value="Unassembled WGS sequence"/>
</dbReference>
<protein>
    <recommendedName>
        <fullName evidence="3">Ferredoxin</fullName>
    </recommendedName>
</protein>
<comment type="caution">
    <text evidence="1">The sequence shown here is derived from an EMBL/GenBank/DDBJ whole genome shotgun (WGS) entry which is preliminary data.</text>
</comment>
<gene>
    <name evidence="1" type="ORF">Mth01_36190</name>
</gene>
<reference evidence="1" key="1">
    <citation type="submission" date="2021-01" db="EMBL/GenBank/DDBJ databases">
        <title>Whole genome shotgun sequence of Sphaerimonospora thailandensis NBRC 107569.</title>
        <authorList>
            <person name="Komaki H."/>
            <person name="Tamura T."/>
        </authorList>
    </citation>
    <scope>NUCLEOTIDE SEQUENCE</scope>
    <source>
        <strain evidence="1">NBRC 107569</strain>
    </source>
</reference>
<dbReference type="RefSeq" id="WP_204017069.1">
    <property type="nucleotide sequence ID" value="NZ_BOOG01000034.1"/>
</dbReference>
<proteinExistence type="predicted"/>
<organism evidence="1 2">
    <name type="scientific">Sphaerimonospora thailandensis</name>
    <dbReference type="NCBI Taxonomy" id="795644"/>
    <lineage>
        <taxon>Bacteria</taxon>
        <taxon>Bacillati</taxon>
        <taxon>Actinomycetota</taxon>
        <taxon>Actinomycetes</taxon>
        <taxon>Streptosporangiales</taxon>
        <taxon>Streptosporangiaceae</taxon>
        <taxon>Sphaerimonospora</taxon>
    </lineage>
</organism>
<evidence type="ECO:0008006" key="3">
    <source>
        <dbReference type="Google" id="ProtNLM"/>
    </source>
</evidence>